<dbReference type="OrthoDB" id="9804313at2"/>
<protein>
    <recommendedName>
        <fullName evidence="6">Peptide deformylase</fullName>
        <shortName evidence="6">PDF</shortName>
        <ecNumber evidence="6">3.5.1.88</ecNumber>
    </recommendedName>
    <alternativeName>
        <fullName evidence="6">Polypeptide deformylase</fullName>
    </alternativeName>
</protein>
<dbReference type="Proteomes" id="UP000265768">
    <property type="component" value="Unassembled WGS sequence"/>
</dbReference>
<comment type="caution">
    <text evidence="7">The sequence shown here is derived from an EMBL/GenBank/DDBJ whole genome shotgun (WGS) entry which is preliminary data.</text>
</comment>
<feature type="binding site" evidence="6">
    <location>
        <position position="89"/>
    </location>
    <ligand>
        <name>Fe cation</name>
        <dbReference type="ChEBI" id="CHEBI:24875"/>
    </ligand>
</feature>
<dbReference type="NCBIfam" id="NF001159">
    <property type="entry name" value="PRK00150.1-3"/>
    <property type="match status" value="1"/>
</dbReference>
<accession>A0A3A4AL80</accession>
<reference evidence="7 8" key="1">
    <citation type="submission" date="2018-09" db="EMBL/GenBank/DDBJ databases">
        <title>YIM 75507 draft genome.</title>
        <authorList>
            <person name="Tang S."/>
            <person name="Feng Y."/>
        </authorList>
    </citation>
    <scope>NUCLEOTIDE SEQUENCE [LARGE SCALE GENOMIC DNA]</scope>
    <source>
        <strain evidence="7 8">YIM 75507</strain>
    </source>
</reference>
<dbReference type="EMBL" id="QZEY01000011">
    <property type="protein sequence ID" value="RJL27247.1"/>
    <property type="molecule type" value="Genomic_DNA"/>
</dbReference>
<comment type="cofactor">
    <cofactor evidence="6">
        <name>Fe(2+)</name>
        <dbReference type="ChEBI" id="CHEBI:29033"/>
    </cofactor>
    <text evidence="6">Binds 1 Fe(2+) ion.</text>
</comment>
<feature type="binding site" evidence="6">
    <location>
        <position position="135"/>
    </location>
    <ligand>
        <name>Fe cation</name>
        <dbReference type="ChEBI" id="CHEBI:24875"/>
    </ligand>
</feature>
<dbReference type="HAMAP" id="MF_00163">
    <property type="entry name" value="Pep_deformylase"/>
    <property type="match status" value="1"/>
</dbReference>
<dbReference type="GO" id="GO:0042586">
    <property type="term" value="F:peptide deformylase activity"/>
    <property type="evidence" value="ECO:0007669"/>
    <property type="project" value="UniProtKB-UniRule"/>
</dbReference>
<evidence type="ECO:0000256" key="1">
    <source>
        <dbReference type="ARBA" id="ARBA00010759"/>
    </source>
</evidence>
<dbReference type="PANTHER" id="PTHR10458">
    <property type="entry name" value="PEPTIDE DEFORMYLASE"/>
    <property type="match status" value="1"/>
</dbReference>
<dbReference type="InterPro" id="IPR023635">
    <property type="entry name" value="Peptide_deformylase"/>
</dbReference>
<sequence length="161" mass="17476">MAGKPIRLFGDPVLRGVAEPVTSFDAELRKLVKTLLATMRAVPGRAGVSAPQIGVPARVVVYSYDGRTGHLVNPTLELSERTVEAEEACLSAPDFYWPLRRSFAVVARGQDMAGRPVTVRAFGMAARVLQHEADHLDGVFFLDRLPPEERARALAEASLPA</sequence>
<evidence type="ECO:0000256" key="5">
    <source>
        <dbReference type="ARBA" id="ARBA00023004"/>
    </source>
</evidence>
<evidence type="ECO:0000256" key="4">
    <source>
        <dbReference type="ARBA" id="ARBA00022917"/>
    </source>
</evidence>
<evidence type="ECO:0000256" key="6">
    <source>
        <dbReference type="HAMAP-Rule" id="MF_00163"/>
    </source>
</evidence>
<dbReference type="AlphaFoldDB" id="A0A3A4AL80"/>
<dbReference type="GO" id="GO:0006412">
    <property type="term" value="P:translation"/>
    <property type="evidence" value="ECO:0007669"/>
    <property type="project" value="UniProtKB-UniRule"/>
</dbReference>
<organism evidence="7 8">
    <name type="scientific">Bailinhaonella thermotolerans</name>
    <dbReference type="NCBI Taxonomy" id="1070861"/>
    <lineage>
        <taxon>Bacteria</taxon>
        <taxon>Bacillati</taxon>
        <taxon>Actinomycetota</taxon>
        <taxon>Actinomycetes</taxon>
        <taxon>Streptosporangiales</taxon>
        <taxon>Streptosporangiaceae</taxon>
        <taxon>Bailinhaonella</taxon>
    </lineage>
</organism>
<proteinExistence type="inferred from homology"/>
<evidence type="ECO:0000256" key="2">
    <source>
        <dbReference type="ARBA" id="ARBA00022723"/>
    </source>
</evidence>
<keyword evidence="3 6" id="KW-0378">Hydrolase</keyword>
<dbReference type="EC" id="3.5.1.88" evidence="6"/>
<dbReference type="PRINTS" id="PR01576">
    <property type="entry name" value="PDEFORMYLASE"/>
</dbReference>
<comment type="similarity">
    <text evidence="1 6">Belongs to the polypeptide deformylase family.</text>
</comment>
<dbReference type="RefSeq" id="WP_119929148.1">
    <property type="nucleotide sequence ID" value="NZ_QZEY01000011.1"/>
</dbReference>
<keyword evidence="2 6" id="KW-0479">Metal-binding</keyword>
<dbReference type="InterPro" id="IPR036821">
    <property type="entry name" value="Peptide_deformylase_sf"/>
</dbReference>
<evidence type="ECO:0000313" key="7">
    <source>
        <dbReference type="EMBL" id="RJL27247.1"/>
    </source>
</evidence>
<dbReference type="Gene3D" id="3.90.45.10">
    <property type="entry name" value="Peptide deformylase"/>
    <property type="match status" value="1"/>
</dbReference>
<dbReference type="PIRSF" id="PIRSF004749">
    <property type="entry name" value="Pep_def"/>
    <property type="match status" value="1"/>
</dbReference>
<dbReference type="Pfam" id="PF01327">
    <property type="entry name" value="Pep_deformylase"/>
    <property type="match status" value="1"/>
</dbReference>
<name>A0A3A4AL80_9ACTN</name>
<gene>
    <name evidence="6" type="primary">def</name>
    <name evidence="7" type="ORF">D5H75_26020</name>
</gene>
<evidence type="ECO:0000313" key="8">
    <source>
        <dbReference type="Proteomes" id="UP000265768"/>
    </source>
</evidence>
<feature type="active site" evidence="6">
    <location>
        <position position="132"/>
    </location>
</feature>
<evidence type="ECO:0000256" key="3">
    <source>
        <dbReference type="ARBA" id="ARBA00022801"/>
    </source>
</evidence>
<comment type="catalytic activity">
    <reaction evidence="6">
        <text>N-terminal N-formyl-L-methionyl-[peptide] + H2O = N-terminal L-methionyl-[peptide] + formate</text>
        <dbReference type="Rhea" id="RHEA:24420"/>
        <dbReference type="Rhea" id="RHEA-COMP:10639"/>
        <dbReference type="Rhea" id="RHEA-COMP:10640"/>
        <dbReference type="ChEBI" id="CHEBI:15377"/>
        <dbReference type="ChEBI" id="CHEBI:15740"/>
        <dbReference type="ChEBI" id="CHEBI:49298"/>
        <dbReference type="ChEBI" id="CHEBI:64731"/>
        <dbReference type="EC" id="3.5.1.88"/>
    </reaction>
</comment>
<dbReference type="SUPFAM" id="SSF56420">
    <property type="entry name" value="Peptide deformylase"/>
    <property type="match status" value="1"/>
</dbReference>
<dbReference type="PANTHER" id="PTHR10458:SF2">
    <property type="entry name" value="PEPTIDE DEFORMYLASE, MITOCHONDRIAL"/>
    <property type="match status" value="1"/>
</dbReference>
<dbReference type="GO" id="GO:0046872">
    <property type="term" value="F:metal ion binding"/>
    <property type="evidence" value="ECO:0007669"/>
    <property type="project" value="UniProtKB-KW"/>
</dbReference>
<keyword evidence="5 6" id="KW-0408">Iron</keyword>
<keyword evidence="4 6" id="KW-0648">Protein biosynthesis</keyword>
<feature type="binding site" evidence="6">
    <location>
        <position position="131"/>
    </location>
    <ligand>
        <name>Fe cation</name>
        <dbReference type="ChEBI" id="CHEBI:24875"/>
    </ligand>
</feature>
<keyword evidence="8" id="KW-1185">Reference proteome</keyword>
<comment type="function">
    <text evidence="6">Removes the formyl group from the N-terminal Met of newly synthesized proteins. Requires at least a dipeptide for an efficient rate of reaction. N-terminal L-methionine is a prerequisite for activity but the enzyme has broad specificity at other positions.</text>
</comment>
<dbReference type="CDD" id="cd00487">
    <property type="entry name" value="Pep_deformylase"/>
    <property type="match status" value="1"/>
</dbReference>